<accession>A0A1I0AUL4</accession>
<reference evidence="3" key="1">
    <citation type="submission" date="2016-10" db="EMBL/GenBank/DDBJ databases">
        <authorList>
            <person name="Varghese N."/>
            <person name="Submissions S."/>
        </authorList>
    </citation>
    <scope>NUCLEOTIDE SEQUENCE [LARGE SCALE GENOMIC DNA]</scope>
    <source>
        <strain evidence="3">NLAE-zl-G277</strain>
    </source>
</reference>
<dbReference type="CDD" id="cd00143">
    <property type="entry name" value="PP2Cc"/>
    <property type="match status" value="1"/>
</dbReference>
<proteinExistence type="predicted"/>
<evidence type="ECO:0000313" key="2">
    <source>
        <dbReference type="EMBL" id="SES97644.1"/>
    </source>
</evidence>
<feature type="domain" description="PPM-type phosphatase" evidence="1">
    <location>
        <begin position="3"/>
        <end position="240"/>
    </location>
</feature>
<dbReference type="Proteomes" id="UP000198508">
    <property type="component" value="Unassembled WGS sequence"/>
</dbReference>
<dbReference type="AlphaFoldDB" id="A0A1I0AUL4"/>
<evidence type="ECO:0000313" key="3">
    <source>
        <dbReference type="Proteomes" id="UP000198508"/>
    </source>
</evidence>
<dbReference type="SUPFAM" id="SSF81606">
    <property type="entry name" value="PP2C-like"/>
    <property type="match status" value="1"/>
</dbReference>
<dbReference type="STRING" id="460384.SAMN05216313_101192"/>
<dbReference type="RefSeq" id="WP_092360449.1">
    <property type="nucleotide sequence ID" value="NZ_CABJCG010000017.1"/>
</dbReference>
<dbReference type="PROSITE" id="PS51746">
    <property type="entry name" value="PPM_2"/>
    <property type="match status" value="1"/>
</dbReference>
<sequence length="247" mass="27233">MESYALTDVGRVRAMNQDYIYASPEPVGTLPNLFLVADGMGGHRAGDYASRYMVENLVIYLNKHRGTGVVGQLKNAIDQVNRGLYKESLSQEEFYGMGCTLVAGVVEDNILYVANVGDSRLYLIHGSLIHQVTRDHSYVEEMVAMGQMERDSSAYNRQKNIITRAMGISETVDTDFFEVDLEPGDYFLLCSDGLTNMVEDRDICRIVSGPGTMREKASALIAEANRRGGNDNIAVVLVKPLESGVTT</sequence>
<dbReference type="SMART" id="SM00331">
    <property type="entry name" value="PP2C_SIG"/>
    <property type="match status" value="1"/>
</dbReference>
<dbReference type="Pfam" id="PF13672">
    <property type="entry name" value="PP2C_2"/>
    <property type="match status" value="1"/>
</dbReference>
<protein>
    <submittedName>
        <fullName evidence="2">Protein phosphatase</fullName>
    </submittedName>
</protein>
<dbReference type="EMBL" id="FOIM01000001">
    <property type="protein sequence ID" value="SES97644.1"/>
    <property type="molecule type" value="Genomic_DNA"/>
</dbReference>
<dbReference type="InterPro" id="IPR036457">
    <property type="entry name" value="PPM-type-like_dom_sf"/>
</dbReference>
<organism evidence="2 3">
    <name type="scientific">Enterocloster lavalensis</name>
    <dbReference type="NCBI Taxonomy" id="460384"/>
    <lineage>
        <taxon>Bacteria</taxon>
        <taxon>Bacillati</taxon>
        <taxon>Bacillota</taxon>
        <taxon>Clostridia</taxon>
        <taxon>Lachnospirales</taxon>
        <taxon>Lachnospiraceae</taxon>
        <taxon>Enterocloster</taxon>
    </lineage>
</organism>
<dbReference type="InterPro" id="IPR015655">
    <property type="entry name" value="PP2C"/>
</dbReference>
<dbReference type="GeneID" id="93278574"/>
<dbReference type="NCBIfam" id="NF033484">
    <property type="entry name" value="Stp1_PP2C_phos"/>
    <property type="match status" value="1"/>
</dbReference>
<keyword evidence="3" id="KW-1185">Reference proteome</keyword>
<evidence type="ECO:0000259" key="1">
    <source>
        <dbReference type="PROSITE" id="PS51746"/>
    </source>
</evidence>
<name>A0A1I0AUL4_9FIRM</name>
<dbReference type="InterPro" id="IPR001932">
    <property type="entry name" value="PPM-type_phosphatase-like_dom"/>
</dbReference>
<dbReference type="SMART" id="SM00332">
    <property type="entry name" value="PP2Cc"/>
    <property type="match status" value="1"/>
</dbReference>
<dbReference type="Gene3D" id="3.60.40.10">
    <property type="entry name" value="PPM-type phosphatase domain"/>
    <property type="match status" value="1"/>
</dbReference>
<gene>
    <name evidence="2" type="ORF">SAMN05216313_101192</name>
</gene>
<dbReference type="GO" id="GO:0004722">
    <property type="term" value="F:protein serine/threonine phosphatase activity"/>
    <property type="evidence" value="ECO:0007669"/>
    <property type="project" value="InterPro"/>
</dbReference>
<dbReference type="PANTHER" id="PTHR47992">
    <property type="entry name" value="PROTEIN PHOSPHATASE"/>
    <property type="match status" value="1"/>
</dbReference>